<dbReference type="PATRIC" id="fig|80852.17.peg.1508"/>
<name>A0A090ILB1_9GAMM</name>
<evidence type="ECO:0000313" key="1">
    <source>
        <dbReference type="EMBL" id="CED71541.1"/>
    </source>
</evidence>
<proteinExistence type="predicted"/>
<dbReference type="OrthoDB" id="5892294at2"/>
<organism evidence="1 2">
    <name type="scientific">Aliivibrio wodanis</name>
    <dbReference type="NCBI Taxonomy" id="80852"/>
    <lineage>
        <taxon>Bacteria</taxon>
        <taxon>Pseudomonadati</taxon>
        <taxon>Pseudomonadota</taxon>
        <taxon>Gammaproteobacteria</taxon>
        <taxon>Vibrionales</taxon>
        <taxon>Vibrionaceae</taxon>
        <taxon>Aliivibrio</taxon>
    </lineage>
</organism>
<dbReference type="AlphaFoldDB" id="A0A090ILB1"/>
<keyword evidence="2" id="KW-1185">Reference proteome</keyword>
<accession>A0A090ILB1</accession>
<evidence type="ECO:0000313" key="2">
    <source>
        <dbReference type="Proteomes" id="UP000032427"/>
    </source>
</evidence>
<dbReference type="EMBL" id="LN554846">
    <property type="protein sequence ID" value="CED71541.1"/>
    <property type="molecule type" value="Genomic_DNA"/>
</dbReference>
<reference evidence="2" key="1">
    <citation type="submission" date="2014-09" db="EMBL/GenBank/DDBJ databases">
        <authorList>
            <person name="Hjerde E."/>
        </authorList>
    </citation>
    <scope>NUCLEOTIDE SEQUENCE [LARGE SCALE GENOMIC DNA]</scope>
    <source>
        <strain evidence="2">06/09/139</strain>
    </source>
</reference>
<dbReference type="STRING" id="80852.AWOD_I_1466"/>
<dbReference type="Proteomes" id="UP000032427">
    <property type="component" value="Chromosome 1"/>
</dbReference>
<dbReference type="HOGENOM" id="CLU_2848707_0_0_6"/>
<sequence>MSINAKTKNKKQDHPILLPFRLNGQWHYPREKTISLSSKQASFLLLSGKVAKPGTKLPIEITTLTVSKEVK</sequence>
<gene>
    <name evidence="1" type="ORF">AWOD_I_1466</name>
</gene>
<protein>
    <submittedName>
        <fullName evidence="1">Uncharacterized phage protein</fullName>
    </submittedName>
</protein>
<dbReference type="GeneID" id="28541024"/>
<dbReference type="KEGG" id="awd:AWOD_I_1466"/>